<dbReference type="InterPro" id="IPR002020">
    <property type="entry name" value="Citrate_synthase"/>
</dbReference>
<evidence type="ECO:0000256" key="4">
    <source>
        <dbReference type="ARBA" id="ARBA00022679"/>
    </source>
</evidence>
<dbReference type="AlphaFoldDB" id="A0A4R6SL37"/>
<dbReference type="Gene3D" id="1.10.230.10">
    <property type="entry name" value="Cytochrome P450-Terp, domain 2"/>
    <property type="match status" value="1"/>
</dbReference>
<dbReference type="NCBIfam" id="NF010635">
    <property type="entry name" value="PRK14032.1"/>
    <property type="match status" value="1"/>
</dbReference>
<dbReference type="GO" id="GO:0005829">
    <property type="term" value="C:cytosol"/>
    <property type="evidence" value="ECO:0007669"/>
    <property type="project" value="TreeGrafter"/>
</dbReference>
<dbReference type="SUPFAM" id="SSF48256">
    <property type="entry name" value="Citrate synthase"/>
    <property type="match status" value="1"/>
</dbReference>
<name>A0A4R6SL37_9FIRM</name>
<dbReference type="GO" id="GO:0036440">
    <property type="term" value="F:citrate synthase activity"/>
    <property type="evidence" value="ECO:0007669"/>
    <property type="project" value="UniProtKB-EC"/>
</dbReference>
<dbReference type="EC" id="2.3.3.16" evidence="3"/>
<protein>
    <recommendedName>
        <fullName evidence="3">citrate synthase (unknown stereospecificity)</fullName>
        <ecNumber evidence="3">2.3.3.16</ecNumber>
    </recommendedName>
</protein>
<comment type="caution">
    <text evidence="5">The sequence shown here is derived from an EMBL/GenBank/DDBJ whole genome shotgun (WGS) entry which is preliminary data.</text>
</comment>
<dbReference type="PANTHER" id="PTHR11739">
    <property type="entry name" value="CITRATE SYNTHASE"/>
    <property type="match status" value="1"/>
</dbReference>
<dbReference type="UniPathway" id="UPA00223"/>
<comment type="pathway">
    <text evidence="1">Carbohydrate metabolism; tricarboxylic acid cycle.</text>
</comment>
<proteinExistence type="inferred from homology"/>
<gene>
    <name evidence="5" type="ORF">C7957_10267</name>
</gene>
<dbReference type="Proteomes" id="UP000295176">
    <property type="component" value="Unassembled WGS sequence"/>
</dbReference>
<dbReference type="RefSeq" id="WP_208108947.1">
    <property type="nucleotide sequence ID" value="NZ_SNXX01000002.1"/>
</dbReference>
<dbReference type="GO" id="GO:0005975">
    <property type="term" value="P:carbohydrate metabolic process"/>
    <property type="evidence" value="ECO:0007669"/>
    <property type="project" value="TreeGrafter"/>
</dbReference>
<dbReference type="InterPro" id="IPR016143">
    <property type="entry name" value="Citrate_synth-like_sm_a-sub"/>
</dbReference>
<reference evidence="5 6" key="1">
    <citation type="submission" date="2019-03" db="EMBL/GenBank/DDBJ databases">
        <title>Subsurface microbial communities from deep shales in Ohio and West Virginia, USA.</title>
        <authorList>
            <person name="Wrighton K."/>
        </authorList>
    </citation>
    <scope>NUCLEOTIDE SEQUENCE [LARGE SCALE GENOMIC DNA]</scope>
    <source>
        <strain evidence="5 6">MSL 7</strain>
    </source>
</reference>
<dbReference type="Pfam" id="PF00285">
    <property type="entry name" value="Citrate_synt"/>
    <property type="match status" value="1"/>
</dbReference>
<evidence type="ECO:0000256" key="3">
    <source>
        <dbReference type="ARBA" id="ARBA00012972"/>
    </source>
</evidence>
<dbReference type="GO" id="GO:0006099">
    <property type="term" value="P:tricarboxylic acid cycle"/>
    <property type="evidence" value="ECO:0007669"/>
    <property type="project" value="UniProtKB-UniPathway"/>
</dbReference>
<comment type="similarity">
    <text evidence="2">Belongs to the citrate synthase family.</text>
</comment>
<sequence>METKDWLIKDLKDNWLEDRAQKVEQVNKIDKEYYRQYDIKQGLRNSDGTGVVVGFTKIGSVHGYTYCDGVKTPIEGKLFYRDIEIDELVKNTGEFGFESIVYLLLFGALPGEEELRKFNAILDGFRKLPPHFTENTILKSPSRDVMNKLQRAILVLYSYDEKPDSLDIDRILVQSLKLIARFPTIISYGFQAKAHYFDDQSLYLHNPKEGLGTAANILHMIRANNDYTQLEKDTLDLLLILHAEHGGGNNSAFTTHVVSSSGTDTYSAVGAAVGSLKGPKHGGANLRVKAMVDDIKENLADYSDRAELKKYLKQILKGEVFDQKGLIYGMGHAVYTKSDPRAVILKKKSKELAAAKDRLQEFELYDNIESLTKEIFKEERGEDLEICANVDLYSGFVYQLLNIPEELFTPLFATARVASWCAHRIEQLVSDHKIIRPAYKSLKNEEKCTIR</sequence>
<dbReference type="InterPro" id="IPR016142">
    <property type="entry name" value="Citrate_synth-like_lrg_a-sub"/>
</dbReference>
<dbReference type="EMBL" id="SNXX01000002">
    <property type="protein sequence ID" value="TDQ03972.1"/>
    <property type="molecule type" value="Genomic_DNA"/>
</dbReference>
<evidence type="ECO:0000256" key="1">
    <source>
        <dbReference type="ARBA" id="ARBA00005163"/>
    </source>
</evidence>
<dbReference type="InterPro" id="IPR036969">
    <property type="entry name" value="Citrate_synthase_sf"/>
</dbReference>
<evidence type="ECO:0000313" key="5">
    <source>
        <dbReference type="EMBL" id="TDQ03972.1"/>
    </source>
</evidence>
<dbReference type="PANTHER" id="PTHR11739:SF4">
    <property type="entry name" value="CITRATE SYNTHASE, PEROXISOMAL"/>
    <property type="match status" value="1"/>
</dbReference>
<keyword evidence="4" id="KW-0808">Transferase</keyword>
<evidence type="ECO:0000313" key="6">
    <source>
        <dbReference type="Proteomes" id="UP000295176"/>
    </source>
</evidence>
<organism evidence="5 6">
    <name type="scientific">Halanaerobium saccharolyticum</name>
    <dbReference type="NCBI Taxonomy" id="43595"/>
    <lineage>
        <taxon>Bacteria</taxon>
        <taxon>Bacillati</taxon>
        <taxon>Bacillota</taxon>
        <taxon>Clostridia</taxon>
        <taxon>Halanaerobiales</taxon>
        <taxon>Halanaerobiaceae</taxon>
        <taxon>Halanaerobium</taxon>
    </lineage>
</organism>
<evidence type="ECO:0000256" key="2">
    <source>
        <dbReference type="ARBA" id="ARBA00010566"/>
    </source>
</evidence>
<dbReference type="PRINTS" id="PR00143">
    <property type="entry name" value="CITRTSNTHASE"/>
</dbReference>
<dbReference type="Gene3D" id="1.10.580.10">
    <property type="entry name" value="Citrate Synthase, domain 1"/>
    <property type="match status" value="1"/>
</dbReference>
<accession>A0A4R6SL37</accession>